<dbReference type="SUPFAM" id="SSF56300">
    <property type="entry name" value="Metallo-dependent phosphatases"/>
    <property type="match status" value="1"/>
</dbReference>
<evidence type="ECO:0000256" key="2">
    <source>
        <dbReference type="SAM" id="SignalP"/>
    </source>
</evidence>
<gene>
    <name evidence="3" type="ORF">ACFOSV_05840</name>
</gene>
<sequence>MQKTPAILALLILSLAILASSCDSPSSDKSPIPPVIAPFDGIDTIATNDWWNRAPNPIIDVKVPREEVIAFGIYTLSEDVLKLSAQLFPLYPDETRRVRLEIKKGEDWEEIQIQEVNDLGWSTVFRVSNWDGTQDIPYRLRHGESAVFEGLIRKDPKGQNEITIAALSCNSNKDRGDRENYVRNINHQNPDLIFFAGDQSYDHQEHTAAWLKFGMQFRETFRNRPAVTIPDDHDIGQGNLWGENGKKAPIVDGADGGYFYHPEYVKMVERAQTAHLPDAFDPTPIEQGIGVYYTNLVLGGVDFAILEDRKFKSGPRHKVPERGPRPDHITDPDYDPASIDLPELTLLGDRQLTFLDTWGKTHPDKMKAVLSQTGFCGGAHLHGSQENRLHGDLDSNGWPQTGRNKALEKIREAGAVHIAGDQHLATVIKHGIDEFDDGPWAFVVPAIVNNYYSRWWWPEDEKPGKNSNDLLPWTGQYYDGFKNKITMHAYANPDSESNGAGYGLIRFQLDQNTVTFECWPRYVDVTQAEATQFTGWPVTVALD</sequence>
<evidence type="ECO:0000313" key="4">
    <source>
        <dbReference type="Proteomes" id="UP001595805"/>
    </source>
</evidence>
<dbReference type="EMBL" id="JBHRZS010000006">
    <property type="protein sequence ID" value="MFC3879685.1"/>
    <property type="molecule type" value="Genomic_DNA"/>
</dbReference>
<dbReference type="InterPro" id="IPR038607">
    <property type="entry name" value="PhoD-like_sf"/>
</dbReference>
<dbReference type="Gene3D" id="3.60.21.70">
    <property type="entry name" value="PhoD-like phosphatase"/>
    <property type="match status" value="1"/>
</dbReference>
<evidence type="ECO:0000256" key="1">
    <source>
        <dbReference type="SAM" id="MobiDB-lite"/>
    </source>
</evidence>
<evidence type="ECO:0000313" key="3">
    <source>
        <dbReference type="EMBL" id="MFC3879685.1"/>
    </source>
</evidence>
<dbReference type="InterPro" id="IPR029052">
    <property type="entry name" value="Metallo-depent_PP-like"/>
</dbReference>
<dbReference type="RefSeq" id="WP_377904339.1">
    <property type="nucleotide sequence ID" value="NZ_JBHRZS010000006.1"/>
</dbReference>
<keyword evidence="4" id="KW-1185">Reference proteome</keyword>
<dbReference type="PROSITE" id="PS51257">
    <property type="entry name" value="PROKAR_LIPOPROTEIN"/>
    <property type="match status" value="1"/>
</dbReference>
<dbReference type="PANTHER" id="PTHR43606">
    <property type="entry name" value="PHOSPHATASE, PUTATIVE (AFU_ORTHOLOGUE AFUA_6G08710)-RELATED"/>
    <property type="match status" value="1"/>
</dbReference>
<feature type="chain" id="PRO_5046045153" evidence="2">
    <location>
        <begin position="20"/>
        <end position="543"/>
    </location>
</feature>
<dbReference type="Proteomes" id="UP001595805">
    <property type="component" value="Unassembled WGS sequence"/>
</dbReference>
<proteinExistence type="predicted"/>
<comment type="caution">
    <text evidence="3">The sequence shown here is derived from an EMBL/GenBank/DDBJ whole genome shotgun (WGS) entry which is preliminary data.</text>
</comment>
<reference evidence="4" key="1">
    <citation type="journal article" date="2019" name="Int. J. Syst. Evol. Microbiol.">
        <title>The Global Catalogue of Microorganisms (GCM) 10K type strain sequencing project: providing services to taxonomists for standard genome sequencing and annotation.</title>
        <authorList>
            <consortium name="The Broad Institute Genomics Platform"/>
            <consortium name="The Broad Institute Genome Sequencing Center for Infectious Disease"/>
            <person name="Wu L."/>
            <person name="Ma J."/>
        </authorList>
    </citation>
    <scope>NUCLEOTIDE SEQUENCE [LARGE SCALE GENOMIC DNA]</scope>
    <source>
        <strain evidence="4">CCUG 60523</strain>
    </source>
</reference>
<feature type="region of interest" description="Disordered" evidence="1">
    <location>
        <begin position="313"/>
        <end position="333"/>
    </location>
</feature>
<feature type="signal peptide" evidence="2">
    <location>
        <begin position="1"/>
        <end position="19"/>
    </location>
</feature>
<protein>
    <submittedName>
        <fullName evidence="3">Alkaline phosphatase D family protein</fullName>
    </submittedName>
</protein>
<dbReference type="InterPro" id="IPR052900">
    <property type="entry name" value="Phospholipid_Metab_Enz"/>
</dbReference>
<dbReference type="PANTHER" id="PTHR43606:SF2">
    <property type="entry name" value="ALKALINE PHOSPHATASE FAMILY PROTEIN (AFU_ORTHOLOGUE AFUA_5G03860)"/>
    <property type="match status" value="1"/>
</dbReference>
<keyword evidence="2" id="KW-0732">Signal</keyword>
<feature type="compositionally biased region" description="Basic and acidic residues" evidence="1">
    <location>
        <begin position="318"/>
        <end position="331"/>
    </location>
</feature>
<accession>A0ABV8AQ09</accession>
<name>A0ABV8AQ09_9BACT</name>
<organism evidence="3 4">
    <name type="scientific">Algoriphagus namhaensis</name>
    <dbReference type="NCBI Taxonomy" id="915353"/>
    <lineage>
        <taxon>Bacteria</taxon>
        <taxon>Pseudomonadati</taxon>
        <taxon>Bacteroidota</taxon>
        <taxon>Cytophagia</taxon>
        <taxon>Cytophagales</taxon>
        <taxon>Cyclobacteriaceae</taxon>
        <taxon>Algoriphagus</taxon>
    </lineage>
</organism>